<dbReference type="KEGG" id="hbs:IPV69_11915"/>
<proteinExistence type="predicted"/>
<accession>A0A7M2X5D6</accession>
<dbReference type="PROSITE" id="PS00409">
    <property type="entry name" value="PROKAR_NTER_METHYL"/>
    <property type="match status" value="1"/>
</dbReference>
<dbReference type="SUPFAM" id="SSF54523">
    <property type="entry name" value="Pili subunits"/>
    <property type="match status" value="1"/>
</dbReference>
<feature type="region of interest" description="Disordered" evidence="1">
    <location>
        <begin position="261"/>
        <end position="284"/>
    </location>
</feature>
<evidence type="ECO:0000313" key="3">
    <source>
        <dbReference type="EMBL" id="QOV92010.1"/>
    </source>
</evidence>
<dbReference type="InterPro" id="IPR012902">
    <property type="entry name" value="N_methyl_site"/>
</dbReference>
<dbReference type="Proteomes" id="UP000593765">
    <property type="component" value="Chromosome"/>
</dbReference>
<dbReference type="Gene3D" id="3.30.700.10">
    <property type="entry name" value="Glycoprotein, Type 4 Pilin"/>
    <property type="match status" value="1"/>
</dbReference>
<name>A0A7M2X5D6_9BACT</name>
<evidence type="ECO:0000256" key="1">
    <source>
        <dbReference type="SAM" id="MobiDB-lite"/>
    </source>
</evidence>
<dbReference type="RefSeq" id="WP_206295335.1">
    <property type="nucleotide sequence ID" value="NZ_CP063458.1"/>
</dbReference>
<dbReference type="AlphaFoldDB" id="A0A7M2X5D6"/>
<dbReference type="PANTHER" id="PTHR30093">
    <property type="entry name" value="GENERAL SECRETION PATHWAY PROTEIN G"/>
    <property type="match status" value="1"/>
</dbReference>
<reference evidence="3 4" key="1">
    <citation type="submission" date="2020-10" db="EMBL/GenBank/DDBJ databases">
        <title>Wide distribution of Phycisphaera-like planctomycetes from WD2101 soil group in peatlands and genome analysis of the first cultivated representative.</title>
        <authorList>
            <person name="Dedysh S.N."/>
            <person name="Beletsky A.V."/>
            <person name="Ivanova A."/>
            <person name="Kulichevskaya I.S."/>
            <person name="Suzina N.E."/>
            <person name="Philippov D.A."/>
            <person name="Rakitin A.L."/>
            <person name="Mardanov A.V."/>
            <person name="Ravin N.V."/>
        </authorList>
    </citation>
    <scope>NUCLEOTIDE SEQUENCE [LARGE SCALE GENOMIC DNA]</scope>
    <source>
        <strain evidence="3 4">M1803</strain>
    </source>
</reference>
<evidence type="ECO:0000256" key="2">
    <source>
        <dbReference type="SAM" id="Phobius"/>
    </source>
</evidence>
<feature type="transmembrane region" description="Helical" evidence="2">
    <location>
        <begin position="12"/>
        <end position="35"/>
    </location>
</feature>
<keyword evidence="4" id="KW-1185">Reference proteome</keyword>
<evidence type="ECO:0000313" key="4">
    <source>
        <dbReference type="Proteomes" id="UP000593765"/>
    </source>
</evidence>
<keyword evidence="2" id="KW-0812">Transmembrane</keyword>
<dbReference type="NCBIfam" id="TIGR02532">
    <property type="entry name" value="IV_pilin_GFxxxE"/>
    <property type="match status" value="1"/>
</dbReference>
<dbReference type="InterPro" id="IPR045584">
    <property type="entry name" value="Pilin-like"/>
</dbReference>
<dbReference type="Pfam" id="PF07963">
    <property type="entry name" value="N_methyl"/>
    <property type="match status" value="1"/>
</dbReference>
<keyword evidence="2" id="KW-1133">Transmembrane helix</keyword>
<protein>
    <submittedName>
        <fullName evidence="3">Prepilin-type N-terminal cleavage/methylation domain-containing protein</fullName>
    </submittedName>
</protein>
<dbReference type="EMBL" id="CP063458">
    <property type="protein sequence ID" value="QOV92010.1"/>
    <property type="molecule type" value="Genomic_DNA"/>
</dbReference>
<organism evidence="3 4">
    <name type="scientific">Humisphaera borealis</name>
    <dbReference type="NCBI Taxonomy" id="2807512"/>
    <lineage>
        <taxon>Bacteria</taxon>
        <taxon>Pseudomonadati</taxon>
        <taxon>Planctomycetota</taxon>
        <taxon>Phycisphaerae</taxon>
        <taxon>Tepidisphaerales</taxon>
        <taxon>Tepidisphaeraceae</taxon>
        <taxon>Humisphaera</taxon>
    </lineage>
</organism>
<keyword evidence="2" id="KW-0472">Membrane</keyword>
<gene>
    <name evidence="3" type="ORF">IPV69_11915</name>
</gene>
<sequence length="284" mass="30997">MLPPRRQRQPVSAGFTLVELLVVIGIIALLISILLPSLSRANAMARQTKCLATLRQLGAANALYMAEFKDWNMPVRWGWSPTVPPTNPPAIAASGPSRSWANLWTLGKFFGSKNYENARHPRDAMCPDATNSFIYSNASDASGFFITLSYGANTQQLNQGYPQVADHLAGNTGPPHYLSGWKQRGVVSGADKIQYVDAIGSVNAGGSPPYTTRYFLPGWGEIYVPADSTGANGKSNILAYRHNKGANVLYFDGHCSWEPASRLTVDPADPNTNANKRQWEPRTK</sequence>